<evidence type="ECO:0000313" key="1">
    <source>
        <dbReference type="EMBL" id="GAI78047.1"/>
    </source>
</evidence>
<protein>
    <submittedName>
        <fullName evidence="1">Uncharacterized protein</fullName>
    </submittedName>
</protein>
<reference evidence="1" key="1">
    <citation type="journal article" date="2014" name="Front. Microbiol.">
        <title>High frequency of phylogenetically diverse reductive dehalogenase-homologous genes in deep subseafloor sedimentary metagenomes.</title>
        <authorList>
            <person name="Kawai M."/>
            <person name="Futagami T."/>
            <person name="Toyoda A."/>
            <person name="Takaki Y."/>
            <person name="Nishi S."/>
            <person name="Hori S."/>
            <person name="Arai W."/>
            <person name="Tsubouchi T."/>
            <person name="Morono Y."/>
            <person name="Uchiyama I."/>
            <person name="Ito T."/>
            <person name="Fujiyama A."/>
            <person name="Inagaki F."/>
            <person name="Takami H."/>
        </authorList>
    </citation>
    <scope>NUCLEOTIDE SEQUENCE</scope>
    <source>
        <strain evidence="1">Expedition CK06-06</strain>
    </source>
</reference>
<organism evidence="1">
    <name type="scientific">marine sediment metagenome</name>
    <dbReference type="NCBI Taxonomy" id="412755"/>
    <lineage>
        <taxon>unclassified sequences</taxon>
        <taxon>metagenomes</taxon>
        <taxon>ecological metagenomes</taxon>
    </lineage>
</organism>
<accession>X1RBE0</accession>
<dbReference type="EMBL" id="BARW01011899">
    <property type="protein sequence ID" value="GAI78047.1"/>
    <property type="molecule type" value="Genomic_DNA"/>
</dbReference>
<name>X1RBE0_9ZZZZ</name>
<gene>
    <name evidence="1" type="ORF">S12H4_22710</name>
</gene>
<proteinExistence type="predicted"/>
<comment type="caution">
    <text evidence="1">The sequence shown here is derived from an EMBL/GenBank/DDBJ whole genome shotgun (WGS) entry which is preliminary data.</text>
</comment>
<sequence length="134" mass="16366">MENIRSSYNRELLIQELSKLLEELDEKTEEQRIKKIIFEMVKLTNKIKNHGNEMEFKDIFDYVKELVPKINYQACYFFSMKRIVERVNKELDFNVFACRPYNEAYQSYIKEIKICIQEHNQIMREIVKDKDIKN</sequence>
<dbReference type="AlphaFoldDB" id="X1RBE0"/>